<evidence type="ECO:0000256" key="7">
    <source>
        <dbReference type="RuleBase" id="RU363079"/>
    </source>
</evidence>
<dbReference type="GO" id="GO:0016020">
    <property type="term" value="C:membrane"/>
    <property type="evidence" value="ECO:0007669"/>
    <property type="project" value="UniProtKB-SubCell"/>
</dbReference>
<feature type="transmembrane region" description="Helical" evidence="7">
    <location>
        <begin position="539"/>
        <end position="567"/>
    </location>
</feature>
<dbReference type="GO" id="GO:0072657">
    <property type="term" value="P:protein localization to membrane"/>
    <property type="evidence" value="ECO:0007669"/>
    <property type="project" value="TreeGrafter"/>
</dbReference>
<dbReference type="GeneID" id="39988940"/>
<feature type="transmembrane region" description="Helical" evidence="7">
    <location>
        <begin position="347"/>
        <end position="378"/>
    </location>
</feature>
<evidence type="ECO:0000256" key="4">
    <source>
        <dbReference type="ARBA" id="ARBA00022729"/>
    </source>
</evidence>
<evidence type="ECO:0000256" key="1">
    <source>
        <dbReference type="ARBA" id="ARBA00004141"/>
    </source>
</evidence>
<dbReference type="InterPro" id="IPR004240">
    <property type="entry name" value="EMP70"/>
</dbReference>
<feature type="transmembrane region" description="Helical" evidence="7">
    <location>
        <begin position="502"/>
        <end position="527"/>
    </location>
</feature>
<dbReference type="RefSeq" id="XP_028879429.1">
    <property type="nucleotide sequence ID" value="XM_029029160.1"/>
</dbReference>
<feature type="transmembrane region" description="Helical" evidence="7">
    <location>
        <begin position="312"/>
        <end position="335"/>
    </location>
</feature>
<protein>
    <recommendedName>
        <fullName evidence="7">Transmembrane 9 superfamily member</fullName>
    </recommendedName>
</protein>
<keyword evidence="4 7" id="KW-0732">Signal</keyword>
<proteinExistence type="inferred from homology"/>
<evidence type="ECO:0000256" key="2">
    <source>
        <dbReference type="ARBA" id="ARBA00005227"/>
    </source>
</evidence>
<name>A0A1X0NLM6_9TRYP</name>
<feature type="transmembrane region" description="Helical" evidence="7">
    <location>
        <begin position="435"/>
        <end position="457"/>
    </location>
</feature>
<keyword evidence="5 7" id="KW-1133">Transmembrane helix</keyword>
<keyword evidence="6 7" id="KW-0472">Membrane</keyword>
<dbReference type="VEuPathDB" id="TriTrypDB:TM35_000351070"/>
<dbReference type="Proteomes" id="UP000192257">
    <property type="component" value="Unassembled WGS sequence"/>
</dbReference>
<dbReference type="OrthoDB" id="1666796at2759"/>
<gene>
    <name evidence="8" type="ORF">TM35_000351070</name>
</gene>
<feature type="transmembrane region" description="Helical" evidence="7">
    <location>
        <begin position="384"/>
        <end position="404"/>
    </location>
</feature>
<feature type="transmembrane region" description="Helical" evidence="7">
    <location>
        <begin position="276"/>
        <end position="300"/>
    </location>
</feature>
<evidence type="ECO:0000256" key="3">
    <source>
        <dbReference type="ARBA" id="ARBA00022692"/>
    </source>
</evidence>
<feature type="chain" id="PRO_5011823608" description="Transmembrane 9 superfamily member" evidence="7">
    <location>
        <begin position="25"/>
        <end position="577"/>
    </location>
</feature>
<organism evidence="8 9">
    <name type="scientific">Trypanosoma theileri</name>
    <dbReference type="NCBI Taxonomy" id="67003"/>
    <lineage>
        <taxon>Eukaryota</taxon>
        <taxon>Discoba</taxon>
        <taxon>Euglenozoa</taxon>
        <taxon>Kinetoplastea</taxon>
        <taxon>Metakinetoplastina</taxon>
        <taxon>Trypanosomatida</taxon>
        <taxon>Trypanosomatidae</taxon>
        <taxon>Trypanosoma</taxon>
    </lineage>
</organism>
<evidence type="ECO:0000256" key="6">
    <source>
        <dbReference type="ARBA" id="ARBA00023136"/>
    </source>
</evidence>
<dbReference type="AlphaFoldDB" id="A0A1X0NLM6"/>
<dbReference type="PANTHER" id="PTHR10766">
    <property type="entry name" value="TRANSMEMBRANE 9 SUPERFAMILY PROTEIN"/>
    <property type="match status" value="1"/>
</dbReference>
<comment type="subcellular location">
    <subcellularLocation>
        <location evidence="1">Membrane</location>
        <topology evidence="1">Multi-pass membrane protein</topology>
    </subcellularLocation>
</comment>
<feature type="signal peptide" evidence="7">
    <location>
        <begin position="1"/>
        <end position="24"/>
    </location>
</feature>
<feature type="transmembrane region" description="Helical" evidence="7">
    <location>
        <begin position="469"/>
        <end position="490"/>
    </location>
</feature>
<dbReference type="EMBL" id="NBCO01000035">
    <property type="protein sequence ID" value="ORC85363.1"/>
    <property type="molecule type" value="Genomic_DNA"/>
</dbReference>
<sequence>MFGRLRLVILLTALFLGFPNVGCAYRNYNKGDTIPIYTGVVFPVNSGFERYEYYSLPFCKPKVLTTEGRTIWDVFHGSVKRTSDYKIYFEVNSTNSPLCQIVLDKSEKKLFIDAIGQDYVFTMFIDGIEVTYPVGSVSREGDVILNTGLLFKVFFITNQISKVIVESSSNRKLSLSNDPEEIEFFYNILWIPTSNSRSIPISVYDFFDFNELKIQWFSILNSLLLVALLCGFVIFILTRTLRHDFKRYGSLEEEMDQDDSGWKRLHADVFRFPKNMMLLCAIIGCGGQLILIAFVILTIMSMKIFYNSGETTINFMMILFLLTTPVSGFLSASFYRKFDGKHWSRNVLLTFFVLLVPILIVSLVINVIASIFLLPYAVSWGSFLLYWITFLVITFLLTLFGAIFGRRYGGNFDAPTRTKFVPREIPPLAWYRRNLIHILVGGLLPFTAVYIELYYVLLGLTGHQSRTPVVIVYMMFIVLIVVTASTNVALTYDRLNAENHKWWWPSALCGGSSAAYVFVYSIVFLFLHTHMRSIPHVLIYIGYTFLICHTLFLAMTTVGFFSSLLFVRQIFRYIKSD</sequence>
<dbReference type="PANTHER" id="PTHR10766:SF177">
    <property type="entry name" value="TRANSMEMBRANE 9 SUPERFAMILY MEMBER 1"/>
    <property type="match status" value="1"/>
</dbReference>
<comment type="caution">
    <text evidence="8">The sequence shown here is derived from an EMBL/GenBank/DDBJ whole genome shotgun (WGS) entry which is preliminary data.</text>
</comment>
<keyword evidence="3 7" id="KW-0812">Transmembrane</keyword>
<evidence type="ECO:0000256" key="5">
    <source>
        <dbReference type="ARBA" id="ARBA00022989"/>
    </source>
</evidence>
<feature type="transmembrane region" description="Helical" evidence="7">
    <location>
        <begin position="216"/>
        <end position="237"/>
    </location>
</feature>
<dbReference type="Pfam" id="PF02990">
    <property type="entry name" value="EMP70"/>
    <property type="match status" value="1"/>
</dbReference>
<comment type="similarity">
    <text evidence="2 7">Belongs to the nonaspanin (TM9SF) (TC 9.A.2) family.</text>
</comment>
<evidence type="ECO:0000313" key="8">
    <source>
        <dbReference type="EMBL" id="ORC85363.1"/>
    </source>
</evidence>
<evidence type="ECO:0000313" key="9">
    <source>
        <dbReference type="Proteomes" id="UP000192257"/>
    </source>
</evidence>
<accession>A0A1X0NLM6</accession>
<reference evidence="8 9" key="1">
    <citation type="submission" date="2017-03" db="EMBL/GenBank/DDBJ databases">
        <title>An alternative strategy for trypanosome survival in the mammalian bloodstream revealed through genome and transcriptome analysis of the ubiquitous bovine parasite Trypanosoma (Megatrypanum) theileri.</title>
        <authorList>
            <person name="Kelly S."/>
            <person name="Ivens A."/>
            <person name="Mott A."/>
            <person name="O'Neill E."/>
            <person name="Emms D."/>
            <person name="Macleod O."/>
            <person name="Voorheis P."/>
            <person name="Matthews J."/>
            <person name="Matthews K."/>
            <person name="Carrington M."/>
        </authorList>
    </citation>
    <scope>NUCLEOTIDE SEQUENCE [LARGE SCALE GENOMIC DNA]</scope>
    <source>
        <strain evidence="8">Edinburgh</strain>
    </source>
</reference>
<keyword evidence="9" id="KW-1185">Reference proteome</keyword>